<comment type="caution">
    <text evidence="1">The sequence shown here is derived from an EMBL/GenBank/DDBJ whole genome shotgun (WGS) entry which is preliminary data.</text>
</comment>
<dbReference type="SUPFAM" id="SSF55282">
    <property type="entry name" value="RL5-like"/>
    <property type="match status" value="1"/>
</dbReference>
<organism evidence="1 2">
    <name type="scientific">Halopenitus salinus</name>
    <dbReference type="NCBI Taxonomy" id="1198295"/>
    <lineage>
        <taxon>Archaea</taxon>
        <taxon>Methanobacteriati</taxon>
        <taxon>Methanobacteriota</taxon>
        <taxon>Stenosarchaea group</taxon>
        <taxon>Halobacteria</taxon>
        <taxon>Halobacteriales</taxon>
        <taxon>Haloferacaceae</taxon>
        <taxon>Halopenitus</taxon>
    </lineage>
</organism>
<protein>
    <submittedName>
        <fullName evidence="1">RNA-binding protein</fullName>
    </submittedName>
</protein>
<evidence type="ECO:0000313" key="1">
    <source>
        <dbReference type="EMBL" id="MFC6893550.1"/>
    </source>
</evidence>
<dbReference type="InterPro" id="IPR002739">
    <property type="entry name" value="PAB1135-like"/>
</dbReference>
<dbReference type="EMBL" id="JBHSXL010000009">
    <property type="protein sequence ID" value="MFC6893550.1"/>
    <property type="molecule type" value="Genomic_DNA"/>
</dbReference>
<name>A0ABD5UYT5_9EURY</name>
<dbReference type="PANTHER" id="PTHR38816">
    <property type="entry name" value="EXOSOME SUBUNIT, DUF54 FAMILY-RELATED"/>
    <property type="match status" value="1"/>
</dbReference>
<dbReference type="AlphaFoldDB" id="A0ABD5UYT5"/>
<dbReference type="NCBIfam" id="NF011141">
    <property type="entry name" value="PRK14555.1-1"/>
    <property type="match status" value="1"/>
</dbReference>
<evidence type="ECO:0000313" key="2">
    <source>
        <dbReference type="Proteomes" id="UP001596296"/>
    </source>
</evidence>
<gene>
    <name evidence="1" type="ORF">ACFQE9_13175</name>
</gene>
<dbReference type="InterPro" id="IPR022803">
    <property type="entry name" value="Ribosomal_uL5_dom_sf"/>
</dbReference>
<sequence>MARVPLHYVDLRTFSYATEDEKRVRQALETFLPEDASIDRAESVGHHGDRIVVLSARVENADDMRHVLDRFGELDDLDRVIEELDDRVDDNCSFFCRLDKQAAFRGDVRLGPGITLRAKVEAYPAKKSAAVENARELLSRHDADSGDATDAETR</sequence>
<keyword evidence="2" id="KW-1185">Reference proteome</keyword>
<dbReference type="Proteomes" id="UP001596296">
    <property type="component" value="Unassembled WGS sequence"/>
</dbReference>
<accession>A0ABD5UYT5</accession>
<proteinExistence type="predicted"/>
<dbReference type="RefSeq" id="WP_379745480.1">
    <property type="nucleotide sequence ID" value="NZ_JBHSVN010000001.1"/>
</dbReference>
<dbReference type="Gene3D" id="3.30.1440.10">
    <property type="match status" value="1"/>
</dbReference>
<dbReference type="Pfam" id="PF01877">
    <property type="entry name" value="RNA_binding"/>
    <property type="match status" value="1"/>
</dbReference>
<dbReference type="PANTHER" id="PTHR38816:SF1">
    <property type="entry name" value="EXOSOME SUBUNIT"/>
    <property type="match status" value="1"/>
</dbReference>
<reference evidence="1 2" key="1">
    <citation type="journal article" date="2019" name="Int. J. Syst. Evol. Microbiol.">
        <title>The Global Catalogue of Microorganisms (GCM) 10K type strain sequencing project: providing services to taxonomists for standard genome sequencing and annotation.</title>
        <authorList>
            <consortium name="The Broad Institute Genomics Platform"/>
            <consortium name="The Broad Institute Genome Sequencing Center for Infectious Disease"/>
            <person name="Wu L."/>
            <person name="Ma J."/>
        </authorList>
    </citation>
    <scope>NUCLEOTIDE SEQUENCE [LARGE SCALE GENOMIC DNA]</scope>
    <source>
        <strain evidence="1 2">SKJ47</strain>
    </source>
</reference>